<protein>
    <recommendedName>
        <fullName evidence="4">Sexual development protein</fullName>
    </recommendedName>
</protein>
<evidence type="ECO:0000313" key="3">
    <source>
        <dbReference type="Proteomes" id="UP000664521"/>
    </source>
</evidence>
<dbReference type="EMBL" id="CAJPDS010000002">
    <property type="protein sequence ID" value="CAF9903953.1"/>
    <property type="molecule type" value="Genomic_DNA"/>
</dbReference>
<feature type="signal peptide" evidence="1">
    <location>
        <begin position="1"/>
        <end position="18"/>
    </location>
</feature>
<accession>A0A8H3I461</accession>
<organism evidence="2 3">
    <name type="scientific">Heterodermia speciosa</name>
    <dbReference type="NCBI Taxonomy" id="116794"/>
    <lineage>
        <taxon>Eukaryota</taxon>
        <taxon>Fungi</taxon>
        <taxon>Dikarya</taxon>
        <taxon>Ascomycota</taxon>
        <taxon>Pezizomycotina</taxon>
        <taxon>Lecanoromycetes</taxon>
        <taxon>OSLEUM clade</taxon>
        <taxon>Lecanoromycetidae</taxon>
        <taxon>Caliciales</taxon>
        <taxon>Physciaceae</taxon>
        <taxon>Heterodermia</taxon>
    </lineage>
</organism>
<gene>
    <name evidence="2" type="ORF">HETSPECPRED_003260</name>
</gene>
<dbReference type="Proteomes" id="UP000664521">
    <property type="component" value="Unassembled WGS sequence"/>
</dbReference>
<reference evidence="2" key="1">
    <citation type="submission" date="2021-03" db="EMBL/GenBank/DDBJ databases">
        <authorList>
            <person name="Tagirdzhanova G."/>
        </authorList>
    </citation>
    <scope>NUCLEOTIDE SEQUENCE</scope>
</reference>
<evidence type="ECO:0008006" key="4">
    <source>
        <dbReference type="Google" id="ProtNLM"/>
    </source>
</evidence>
<proteinExistence type="predicted"/>
<evidence type="ECO:0000313" key="2">
    <source>
        <dbReference type="EMBL" id="CAF9903953.1"/>
    </source>
</evidence>
<sequence length="357" mass="37228">MRVSIVSALAIAVTGVTSLPRYLNATSPGFPNPSLAQLVAIEKQAGGSLPNGPLPTSLKAAAITALNLLANNELFEVAFFSELLANITNNVPGYDEDAMGPHCSKPFAIKAISAILAQEEIHAIAANALLHSAGQPPIAPCQYSFPVTDFPSAILLAETFTDIALGTVPAVQVIFATDGGVEVGNVPLLGSILAQEAEQTGWFRALQQKTPSAAPFLTGGSADYAFTALQDFIVPESCPTPLSTIPLTRFKPLTVTTKPEARTMTLEFQVPYDPAETVTAQQNALVYLSGQNLPLTVPIINPVRFGNLTVFSASFPFDSGFANGLTIAAVVNGTGNFTTDDAVAAATLYGPGLILVN</sequence>
<evidence type="ECO:0000256" key="1">
    <source>
        <dbReference type="SAM" id="SignalP"/>
    </source>
</evidence>
<keyword evidence="3" id="KW-1185">Reference proteome</keyword>
<feature type="chain" id="PRO_5034689858" description="Sexual development protein" evidence="1">
    <location>
        <begin position="19"/>
        <end position="357"/>
    </location>
</feature>
<keyword evidence="1" id="KW-0732">Signal</keyword>
<dbReference type="OrthoDB" id="5293813at2759"/>
<dbReference type="Pfam" id="PF13668">
    <property type="entry name" value="Ferritin_2"/>
    <property type="match status" value="1"/>
</dbReference>
<name>A0A8H3I461_9LECA</name>
<dbReference type="AlphaFoldDB" id="A0A8H3I461"/>
<comment type="caution">
    <text evidence="2">The sequence shown here is derived from an EMBL/GenBank/DDBJ whole genome shotgun (WGS) entry which is preliminary data.</text>
</comment>